<name>A0A916UBN5_9BURK</name>
<evidence type="ECO:0000313" key="1">
    <source>
        <dbReference type="EMBL" id="GGC65903.1"/>
    </source>
</evidence>
<accession>A0A916UBN5</accession>
<gene>
    <name evidence="1" type="ORF">GCM10011396_11110</name>
</gene>
<keyword evidence="2" id="KW-1185">Reference proteome</keyword>
<reference evidence="1" key="1">
    <citation type="journal article" date="2014" name="Int. J. Syst. Evol. Microbiol.">
        <title>Complete genome sequence of Corynebacterium casei LMG S-19264T (=DSM 44701T), isolated from a smear-ripened cheese.</title>
        <authorList>
            <consortium name="US DOE Joint Genome Institute (JGI-PGF)"/>
            <person name="Walter F."/>
            <person name="Albersmeier A."/>
            <person name="Kalinowski J."/>
            <person name="Ruckert C."/>
        </authorList>
    </citation>
    <scope>NUCLEOTIDE SEQUENCE</scope>
    <source>
        <strain evidence="1">CGMCC 1.10998</strain>
    </source>
</reference>
<sequence length="59" mass="6591">MEIGAIRYAIAPYDPYAAYGIAEMASRCSPIMRHQAGLRYLRLEILTELPSGSFALANW</sequence>
<comment type="caution">
    <text evidence="1">The sequence shown here is derived from an EMBL/GenBank/DDBJ whole genome shotgun (WGS) entry which is preliminary data.</text>
</comment>
<reference evidence="1" key="2">
    <citation type="submission" date="2020-09" db="EMBL/GenBank/DDBJ databases">
        <authorList>
            <person name="Sun Q."/>
            <person name="Zhou Y."/>
        </authorList>
    </citation>
    <scope>NUCLEOTIDE SEQUENCE</scope>
    <source>
        <strain evidence="1">CGMCC 1.10998</strain>
    </source>
</reference>
<protein>
    <submittedName>
        <fullName evidence="1">Uncharacterized protein</fullName>
    </submittedName>
</protein>
<organism evidence="1 2">
    <name type="scientific">Undibacterium terreum</name>
    <dbReference type="NCBI Taxonomy" id="1224302"/>
    <lineage>
        <taxon>Bacteria</taxon>
        <taxon>Pseudomonadati</taxon>
        <taxon>Pseudomonadota</taxon>
        <taxon>Betaproteobacteria</taxon>
        <taxon>Burkholderiales</taxon>
        <taxon>Oxalobacteraceae</taxon>
        <taxon>Undibacterium</taxon>
    </lineage>
</organism>
<proteinExistence type="predicted"/>
<dbReference type="EMBL" id="BMED01000001">
    <property type="protein sequence ID" value="GGC65903.1"/>
    <property type="molecule type" value="Genomic_DNA"/>
</dbReference>
<dbReference type="Proteomes" id="UP000637423">
    <property type="component" value="Unassembled WGS sequence"/>
</dbReference>
<evidence type="ECO:0000313" key="2">
    <source>
        <dbReference type="Proteomes" id="UP000637423"/>
    </source>
</evidence>
<dbReference type="AlphaFoldDB" id="A0A916UBN5"/>